<sequence>MSTTSETAPQRADERTGGRRRRWWRLPMGVQALLAMVVGGAIGYFVPDAGEHMKILGDVFIRLVEMIVLPLVFPLIVLGITQMESVKNLGRLAWRTVLYFEVITTLILLVAVGLAKFFDIGTGMAVAGGDVGALPGEGKPAEVDFAQLLLHAVPDNVFKAFAEGNLLAVLVFAVFFGVGLAAVGAKAAPVRSVLDTVSEVMFKVVGFVIRLAPLGILGFLAYDVAHYGLAGIQGLLGFLGVVYLGLAIILVVVFPIVAALFRVRYVPLLRAVGGLAGIAFVTRSSEAVLAPLLRKLEEHGIRRSTSSFVVPLGYSFNTDGSTLYQAVALVFLANAYGMDLGVGTLLTMVLVLVVLSKGMAGVASASIVVLMAAGKSLGLPVEGIALLMGVDFLADMARTAVNVFGNSLAAAVLDKTGSAKEAEAVPATDAEPARTGSGEETEPEPEPAR</sequence>
<feature type="transmembrane region" description="Helical" evidence="8">
    <location>
        <begin position="28"/>
        <end position="47"/>
    </location>
</feature>
<keyword evidence="4 8" id="KW-0812">Transmembrane</keyword>
<keyword evidence="3" id="KW-1003">Cell membrane</keyword>
<evidence type="ECO:0000256" key="4">
    <source>
        <dbReference type="ARBA" id="ARBA00022692"/>
    </source>
</evidence>
<keyword evidence="6 8" id="KW-0472">Membrane</keyword>
<evidence type="ECO:0000256" key="6">
    <source>
        <dbReference type="ARBA" id="ARBA00023136"/>
    </source>
</evidence>
<feature type="transmembrane region" description="Helical" evidence="8">
    <location>
        <begin position="59"/>
        <end position="80"/>
    </location>
</feature>
<evidence type="ECO:0000256" key="1">
    <source>
        <dbReference type="ARBA" id="ARBA00004651"/>
    </source>
</evidence>
<dbReference type="EMBL" id="BAAAUX010000011">
    <property type="protein sequence ID" value="GAA2785817.1"/>
    <property type="molecule type" value="Genomic_DNA"/>
</dbReference>
<dbReference type="InterPro" id="IPR001991">
    <property type="entry name" value="Na-dicarboxylate_symporter"/>
</dbReference>
<evidence type="ECO:0000256" key="8">
    <source>
        <dbReference type="SAM" id="Phobius"/>
    </source>
</evidence>
<gene>
    <name evidence="9" type="primary">gltP</name>
    <name evidence="9" type="ORF">GCM10010470_20030</name>
</gene>
<evidence type="ECO:0000256" key="5">
    <source>
        <dbReference type="ARBA" id="ARBA00022989"/>
    </source>
</evidence>
<dbReference type="PRINTS" id="PR00173">
    <property type="entry name" value="EDTRNSPORT"/>
</dbReference>
<comment type="caution">
    <text evidence="9">The sequence shown here is derived from an EMBL/GenBank/DDBJ whole genome shotgun (WGS) entry which is preliminary data.</text>
</comment>
<name>A0ABN3VAV2_9PSEU</name>
<feature type="transmembrane region" description="Helical" evidence="8">
    <location>
        <begin position="200"/>
        <end position="222"/>
    </location>
</feature>
<dbReference type="SUPFAM" id="SSF118215">
    <property type="entry name" value="Proton glutamate symport protein"/>
    <property type="match status" value="1"/>
</dbReference>
<keyword evidence="5 8" id="KW-1133">Transmembrane helix</keyword>
<keyword evidence="2" id="KW-0813">Transport</keyword>
<feature type="compositionally biased region" description="Acidic residues" evidence="7">
    <location>
        <begin position="439"/>
        <end position="449"/>
    </location>
</feature>
<evidence type="ECO:0000256" key="3">
    <source>
        <dbReference type="ARBA" id="ARBA00022475"/>
    </source>
</evidence>
<comment type="subcellular location">
    <subcellularLocation>
        <location evidence="1">Cell membrane</location>
        <topology evidence="1">Multi-pass membrane protein</topology>
    </subcellularLocation>
</comment>
<feature type="region of interest" description="Disordered" evidence="7">
    <location>
        <begin position="416"/>
        <end position="449"/>
    </location>
</feature>
<proteinExistence type="predicted"/>
<protein>
    <submittedName>
        <fullName evidence="9">Glutamate-aspartate/proton symporter GltP</fullName>
    </submittedName>
</protein>
<keyword evidence="10" id="KW-1185">Reference proteome</keyword>
<feature type="transmembrane region" description="Helical" evidence="8">
    <location>
        <begin position="234"/>
        <end position="261"/>
    </location>
</feature>
<dbReference type="InterPro" id="IPR036458">
    <property type="entry name" value="Na:dicarbo_symporter_sf"/>
</dbReference>
<organism evidence="9 10">
    <name type="scientific">Saccharopolyspora taberi</name>
    <dbReference type="NCBI Taxonomy" id="60895"/>
    <lineage>
        <taxon>Bacteria</taxon>
        <taxon>Bacillati</taxon>
        <taxon>Actinomycetota</taxon>
        <taxon>Actinomycetes</taxon>
        <taxon>Pseudonocardiales</taxon>
        <taxon>Pseudonocardiaceae</taxon>
        <taxon>Saccharopolyspora</taxon>
    </lineage>
</organism>
<feature type="transmembrane region" description="Helical" evidence="8">
    <location>
        <begin position="92"/>
        <end position="115"/>
    </location>
</feature>
<evidence type="ECO:0000313" key="10">
    <source>
        <dbReference type="Proteomes" id="UP001500979"/>
    </source>
</evidence>
<dbReference type="Gene3D" id="1.10.3860.10">
    <property type="entry name" value="Sodium:dicarboxylate symporter"/>
    <property type="match status" value="1"/>
</dbReference>
<feature type="transmembrane region" description="Helical" evidence="8">
    <location>
        <begin position="323"/>
        <end position="342"/>
    </location>
</feature>
<feature type="transmembrane region" description="Helical" evidence="8">
    <location>
        <begin position="166"/>
        <end position="188"/>
    </location>
</feature>
<dbReference type="PANTHER" id="PTHR42865">
    <property type="entry name" value="PROTON/GLUTAMATE-ASPARTATE SYMPORTER"/>
    <property type="match status" value="1"/>
</dbReference>
<dbReference type="PANTHER" id="PTHR42865:SF7">
    <property type="entry name" value="PROTON_GLUTAMATE-ASPARTATE SYMPORTER"/>
    <property type="match status" value="1"/>
</dbReference>
<dbReference type="RefSeq" id="WP_344679264.1">
    <property type="nucleotide sequence ID" value="NZ_BAAAUX010000011.1"/>
</dbReference>
<evidence type="ECO:0000256" key="7">
    <source>
        <dbReference type="SAM" id="MobiDB-lite"/>
    </source>
</evidence>
<evidence type="ECO:0000256" key="2">
    <source>
        <dbReference type="ARBA" id="ARBA00022448"/>
    </source>
</evidence>
<dbReference type="Proteomes" id="UP001500979">
    <property type="component" value="Unassembled WGS sequence"/>
</dbReference>
<reference evidence="9 10" key="1">
    <citation type="journal article" date="2019" name="Int. J. Syst. Evol. Microbiol.">
        <title>The Global Catalogue of Microorganisms (GCM) 10K type strain sequencing project: providing services to taxonomists for standard genome sequencing and annotation.</title>
        <authorList>
            <consortium name="The Broad Institute Genomics Platform"/>
            <consortium name="The Broad Institute Genome Sequencing Center for Infectious Disease"/>
            <person name="Wu L."/>
            <person name="Ma J."/>
        </authorList>
    </citation>
    <scope>NUCLEOTIDE SEQUENCE [LARGE SCALE GENOMIC DNA]</scope>
    <source>
        <strain evidence="9 10">JCM 9383</strain>
    </source>
</reference>
<dbReference type="Pfam" id="PF00375">
    <property type="entry name" value="SDF"/>
    <property type="match status" value="1"/>
</dbReference>
<evidence type="ECO:0000313" key="9">
    <source>
        <dbReference type="EMBL" id="GAA2785817.1"/>
    </source>
</evidence>
<feature type="transmembrane region" description="Helical" evidence="8">
    <location>
        <begin position="377"/>
        <end position="394"/>
    </location>
</feature>
<accession>A0ABN3VAV2</accession>